<dbReference type="EMBL" id="CAJPWZ010003335">
    <property type="protein sequence ID" value="CAG2257950.1"/>
    <property type="molecule type" value="Genomic_DNA"/>
</dbReference>
<keyword evidence="4" id="KW-0540">Nuclease</keyword>
<accession>A0A8S3VKW3</accession>
<dbReference type="InterPro" id="IPR036397">
    <property type="entry name" value="RNaseH_sf"/>
</dbReference>
<evidence type="ECO:0000256" key="8">
    <source>
        <dbReference type="SAM" id="MobiDB-lite"/>
    </source>
</evidence>
<keyword evidence="6" id="KW-0378">Hydrolase</keyword>
<feature type="compositionally biased region" description="Basic and acidic residues" evidence="8">
    <location>
        <begin position="1147"/>
        <end position="1161"/>
    </location>
</feature>
<dbReference type="PANTHER" id="PTHR37984">
    <property type="entry name" value="PROTEIN CBG26694"/>
    <property type="match status" value="1"/>
</dbReference>
<evidence type="ECO:0000256" key="6">
    <source>
        <dbReference type="ARBA" id="ARBA00022801"/>
    </source>
</evidence>
<dbReference type="AlphaFoldDB" id="A0A8S3VKW3"/>
<keyword evidence="3" id="KW-0548">Nucleotidyltransferase</keyword>
<dbReference type="GO" id="GO:0004190">
    <property type="term" value="F:aspartic-type endopeptidase activity"/>
    <property type="evidence" value="ECO:0007669"/>
    <property type="project" value="InterPro"/>
</dbReference>
<evidence type="ECO:0000256" key="4">
    <source>
        <dbReference type="ARBA" id="ARBA00022722"/>
    </source>
</evidence>
<dbReference type="CDD" id="cd01647">
    <property type="entry name" value="RT_LTR"/>
    <property type="match status" value="1"/>
</dbReference>
<evidence type="ECO:0000313" key="12">
    <source>
        <dbReference type="Proteomes" id="UP000683360"/>
    </source>
</evidence>
<evidence type="ECO:0000313" key="11">
    <source>
        <dbReference type="EMBL" id="CAG2257950.1"/>
    </source>
</evidence>
<keyword evidence="2" id="KW-0808">Transferase</keyword>
<dbReference type="InterPro" id="IPR021109">
    <property type="entry name" value="Peptidase_aspartic_dom_sf"/>
</dbReference>
<dbReference type="Pfam" id="PF00665">
    <property type="entry name" value="rve"/>
    <property type="match status" value="1"/>
</dbReference>
<dbReference type="Gene3D" id="2.40.70.10">
    <property type="entry name" value="Acid Proteases"/>
    <property type="match status" value="1"/>
</dbReference>
<dbReference type="Gene3D" id="3.30.70.270">
    <property type="match status" value="2"/>
</dbReference>
<dbReference type="OrthoDB" id="6228606at2759"/>
<evidence type="ECO:0000256" key="3">
    <source>
        <dbReference type="ARBA" id="ARBA00022695"/>
    </source>
</evidence>
<dbReference type="CDD" id="cd00303">
    <property type="entry name" value="retropepsin_like"/>
    <property type="match status" value="1"/>
</dbReference>
<evidence type="ECO:0000256" key="7">
    <source>
        <dbReference type="ARBA" id="ARBA00022918"/>
    </source>
</evidence>
<dbReference type="PROSITE" id="PS00141">
    <property type="entry name" value="ASP_PROTEASE"/>
    <property type="match status" value="1"/>
</dbReference>
<feature type="domain" description="Reverse transcriptase" evidence="9">
    <location>
        <begin position="412"/>
        <end position="594"/>
    </location>
</feature>
<dbReference type="Gene3D" id="3.30.420.10">
    <property type="entry name" value="Ribonuclease H-like superfamily/Ribonuclease H"/>
    <property type="match status" value="1"/>
</dbReference>
<evidence type="ECO:0000256" key="2">
    <source>
        <dbReference type="ARBA" id="ARBA00022679"/>
    </source>
</evidence>
<dbReference type="Pfam" id="PF00078">
    <property type="entry name" value="RVT_1"/>
    <property type="match status" value="1"/>
</dbReference>
<dbReference type="InterPro" id="IPR001969">
    <property type="entry name" value="Aspartic_peptidase_AS"/>
</dbReference>
<dbReference type="InterPro" id="IPR043502">
    <property type="entry name" value="DNA/RNA_pol_sf"/>
</dbReference>
<dbReference type="CDD" id="cd09274">
    <property type="entry name" value="RNase_HI_RT_Ty3"/>
    <property type="match status" value="1"/>
</dbReference>
<dbReference type="EC" id="2.7.7.49" evidence="1"/>
<dbReference type="GO" id="GO:0004519">
    <property type="term" value="F:endonuclease activity"/>
    <property type="evidence" value="ECO:0007669"/>
    <property type="project" value="UniProtKB-KW"/>
</dbReference>
<dbReference type="GO" id="GO:0003676">
    <property type="term" value="F:nucleic acid binding"/>
    <property type="evidence" value="ECO:0007669"/>
    <property type="project" value="InterPro"/>
</dbReference>
<organism evidence="11 12">
    <name type="scientific">Mytilus edulis</name>
    <name type="common">Blue mussel</name>
    <dbReference type="NCBI Taxonomy" id="6550"/>
    <lineage>
        <taxon>Eukaryota</taxon>
        <taxon>Metazoa</taxon>
        <taxon>Spiralia</taxon>
        <taxon>Lophotrochozoa</taxon>
        <taxon>Mollusca</taxon>
        <taxon>Bivalvia</taxon>
        <taxon>Autobranchia</taxon>
        <taxon>Pteriomorphia</taxon>
        <taxon>Mytilida</taxon>
        <taxon>Mytiloidea</taxon>
        <taxon>Mytilidae</taxon>
        <taxon>Mytilinae</taxon>
        <taxon>Mytilus</taxon>
    </lineage>
</organism>
<reference evidence="11" key="1">
    <citation type="submission" date="2021-03" db="EMBL/GenBank/DDBJ databases">
        <authorList>
            <person name="Bekaert M."/>
        </authorList>
    </citation>
    <scope>NUCLEOTIDE SEQUENCE</scope>
</reference>
<protein>
    <recommendedName>
        <fullName evidence="1">RNA-directed DNA polymerase</fullName>
        <ecNumber evidence="1">2.7.7.49</ecNumber>
    </recommendedName>
</protein>
<evidence type="ECO:0000259" key="9">
    <source>
        <dbReference type="PROSITE" id="PS50878"/>
    </source>
</evidence>
<comment type="caution">
    <text evidence="11">The sequence shown here is derived from an EMBL/GenBank/DDBJ whole genome shotgun (WGS) entry which is preliminary data.</text>
</comment>
<sequence length="1161" mass="130488">MHKYLRPERLDANPDSPTAAKEWFHWKRTFTNFLTSAGEEAPDKLIMLINFVSPRVYEYIGECETYDTAISLLEAVYVRPKNEVLARHLLITRRQQTGETLDQFLQELKVLAKDCNFQPVTADKYKEEYTRDAFINGLCSQIVRQRLLENKTLDLKTMFDQARTLDLAQRSNEVYVQPFSVTAAIGQKSDESVPDSTTKLQFVTEEDKITAAAAQRPGMCKSNTTSTGTSASCTPILATVTAASPQCLKKAVINVRVNERPCKALIDTGSSESFIDRQFAKLMSVNINDATGSVSMASSALSSPIVGICKVNLNIDGHFYRNMQLSVLNKLCCDIILGQDFMKRHDSIKISFGGSRPAVEINDSNTVCGLAASSVDPPELFATLTSECRPIATKSRKYSAVDREFIEKETTRLLSEGIIEPSMSPWRAQVLVTSNERHKKRLVIDYSQTINRFTELDAYPFPNINQMVSDIAKYKVYSTLDLRSAYHQIPLREHEKKYTAFEANGSLYQFRRVPFGVTNGVACFQRVIDRLVAENKLEAVFVYIDNITIGGMDQTEHDENLRRFLDVADKHQLTFNEDKCVYSVESVDLLGYTISQGVLRPDPDRMKPLRELPVPHSPKSVKRAMGMFSYYSQWIPRFSDKIKPLANATSFPLDSIAVKAFDDLKSDLENASISAIDEAIPFVVETDASDSAVAGSLNQGGRPVAFFSRTLNAHELGHSSVEKEACAIIDAVRKWRHLLSGKHFTLVTDQEAVSYMFDSKKHGKVKNDKIIRWRTELSCYSYDIKYRPGQDNASADCFSRAYCSSISSDSLSELHSALCHPGINRLLHFVRSKNLPFSVDDVKRTIKQCQICAKVKLQYAKPNASPLVKATQPFERLSIDFKGPLPSVSTKKYILTVVDEYSRFPFAFPCSDMTSATVIQCLRQLFALFGMPAYIHSDRGQSFMSAELKTFLQSHGVATSRTTPYSPQSNGQCERYNGIIWKAVTLALESLGLKETQWESVLPDALHSVRSLLCTSINCTPHERFFNFTRRSSSGQSIPSWLANPGPILMKKHVRATKYDPLVEEVDLLEANPTYAHVRLPDGRETTVSVRHLAPRGQSISNDNLDHSVLNDHRTMDISETDVENTTQEATNNTDNTMETSPVIRRSTREIKKPSRFGFDD</sequence>
<dbReference type="GO" id="GO:0003964">
    <property type="term" value="F:RNA-directed DNA polymerase activity"/>
    <property type="evidence" value="ECO:0007669"/>
    <property type="project" value="UniProtKB-KW"/>
</dbReference>
<keyword evidence="7" id="KW-0695">RNA-directed DNA polymerase</keyword>
<dbReference type="PROSITE" id="PS50994">
    <property type="entry name" value="INTEGRASE"/>
    <property type="match status" value="1"/>
</dbReference>
<dbReference type="InterPro" id="IPR000477">
    <property type="entry name" value="RT_dom"/>
</dbReference>
<dbReference type="InterPro" id="IPR012337">
    <property type="entry name" value="RNaseH-like_sf"/>
</dbReference>
<name>A0A8S3VKW3_MYTED</name>
<dbReference type="Pfam" id="PF13975">
    <property type="entry name" value="gag-asp_proteas"/>
    <property type="match status" value="1"/>
</dbReference>
<dbReference type="PANTHER" id="PTHR37984:SF5">
    <property type="entry name" value="PROTEIN NYNRIN-LIKE"/>
    <property type="match status" value="1"/>
</dbReference>
<dbReference type="GO" id="GO:0006508">
    <property type="term" value="P:proteolysis"/>
    <property type="evidence" value="ECO:0007669"/>
    <property type="project" value="InterPro"/>
</dbReference>
<dbReference type="SUPFAM" id="SSF50630">
    <property type="entry name" value="Acid proteases"/>
    <property type="match status" value="1"/>
</dbReference>
<evidence type="ECO:0000256" key="1">
    <source>
        <dbReference type="ARBA" id="ARBA00012493"/>
    </source>
</evidence>
<dbReference type="InterPro" id="IPR050951">
    <property type="entry name" value="Retrovirus_Pol_polyprotein"/>
</dbReference>
<feature type="compositionally biased region" description="Polar residues" evidence="8">
    <location>
        <begin position="1124"/>
        <end position="1140"/>
    </location>
</feature>
<dbReference type="InterPro" id="IPR041373">
    <property type="entry name" value="RT_RNaseH"/>
</dbReference>
<dbReference type="InterPro" id="IPR043128">
    <property type="entry name" value="Rev_trsase/Diguanyl_cyclase"/>
</dbReference>
<evidence type="ECO:0000259" key="10">
    <source>
        <dbReference type="PROSITE" id="PS50994"/>
    </source>
</evidence>
<dbReference type="GO" id="GO:0015074">
    <property type="term" value="P:DNA integration"/>
    <property type="evidence" value="ECO:0007669"/>
    <property type="project" value="InterPro"/>
</dbReference>
<dbReference type="InterPro" id="IPR001584">
    <property type="entry name" value="Integrase_cat-core"/>
</dbReference>
<dbReference type="SUPFAM" id="SSF56672">
    <property type="entry name" value="DNA/RNA polymerases"/>
    <property type="match status" value="1"/>
</dbReference>
<proteinExistence type="predicted"/>
<dbReference type="Pfam" id="PF17917">
    <property type="entry name" value="RT_RNaseH"/>
    <property type="match status" value="1"/>
</dbReference>
<keyword evidence="12" id="KW-1185">Reference proteome</keyword>
<dbReference type="Gene3D" id="3.10.10.10">
    <property type="entry name" value="HIV Type 1 Reverse Transcriptase, subunit A, domain 1"/>
    <property type="match status" value="1"/>
</dbReference>
<evidence type="ECO:0000256" key="5">
    <source>
        <dbReference type="ARBA" id="ARBA00022759"/>
    </source>
</evidence>
<gene>
    <name evidence="11" type="ORF">MEDL_69230</name>
</gene>
<dbReference type="Proteomes" id="UP000683360">
    <property type="component" value="Unassembled WGS sequence"/>
</dbReference>
<feature type="region of interest" description="Disordered" evidence="8">
    <location>
        <begin position="1122"/>
        <end position="1161"/>
    </location>
</feature>
<keyword evidence="5" id="KW-0255">Endonuclease</keyword>
<dbReference type="SUPFAM" id="SSF53098">
    <property type="entry name" value="Ribonuclease H-like"/>
    <property type="match status" value="1"/>
</dbReference>
<dbReference type="PROSITE" id="PS50878">
    <property type="entry name" value="RT_POL"/>
    <property type="match status" value="1"/>
</dbReference>
<feature type="domain" description="Integrase catalytic" evidence="10">
    <location>
        <begin position="869"/>
        <end position="1029"/>
    </location>
</feature>